<comment type="function">
    <text evidence="10">Catalyzes the folate-dependent formation of 5-methyl-uridine at position 54 (M-5-U54) in all tRNAs.</text>
</comment>
<keyword evidence="7 10" id="KW-0274">FAD</keyword>
<dbReference type="PANTHER" id="PTHR11806:SF2">
    <property type="entry name" value="METHYLENETETRAHYDROFOLATE--TRNA-(URACIL-5-)-METHYLTRANSFERASE TRMFO"/>
    <property type="match status" value="1"/>
</dbReference>
<protein>
    <recommendedName>
        <fullName evidence="10">Methylenetetrahydrofolate--tRNA-(uracil-5-)-methyltransferase TrmFO</fullName>
        <ecNumber evidence="10">2.1.1.74</ecNumber>
    </recommendedName>
    <alternativeName>
        <fullName evidence="10">Folate-dependent tRNA (uracil-5-)-methyltransferase</fullName>
    </alternativeName>
    <alternativeName>
        <fullName evidence="10">Folate-dependent tRNA(M-5-U54)-methyltransferase</fullName>
    </alternativeName>
</protein>
<evidence type="ECO:0000256" key="5">
    <source>
        <dbReference type="ARBA" id="ARBA00022679"/>
    </source>
</evidence>
<dbReference type="Proteomes" id="UP000886865">
    <property type="component" value="Unassembled WGS sequence"/>
</dbReference>
<gene>
    <name evidence="10 12" type="primary">trmFO</name>
    <name evidence="12" type="ORF">IAA86_05835</name>
</gene>
<name>A0A9D1FJU1_9BACT</name>
<evidence type="ECO:0000256" key="3">
    <source>
        <dbReference type="ARBA" id="ARBA00022603"/>
    </source>
</evidence>
<evidence type="ECO:0000256" key="8">
    <source>
        <dbReference type="ARBA" id="ARBA00022857"/>
    </source>
</evidence>
<dbReference type="NCBIfam" id="TIGR00137">
    <property type="entry name" value="gid_trmFO"/>
    <property type="match status" value="1"/>
</dbReference>
<keyword evidence="6 10" id="KW-0819">tRNA processing</keyword>
<dbReference type="InterPro" id="IPR004417">
    <property type="entry name" value="TrmFO"/>
</dbReference>
<evidence type="ECO:0000256" key="2">
    <source>
        <dbReference type="ARBA" id="ARBA00022490"/>
    </source>
</evidence>
<dbReference type="GO" id="GO:0030488">
    <property type="term" value="P:tRNA methylation"/>
    <property type="evidence" value="ECO:0007669"/>
    <property type="project" value="TreeGrafter"/>
</dbReference>
<comment type="catalytic activity">
    <reaction evidence="10">
        <text>uridine(54) in tRNA + (6R)-5,10-methylene-5,6,7,8-tetrahydrofolate + NADH + H(+) = 5-methyluridine(54) in tRNA + (6S)-5,6,7,8-tetrahydrofolate + NAD(+)</text>
        <dbReference type="Rhea" id="RHEA:16873"/>
        <dbReference type="Rhea" id="RHEA-COMP:10167"/>
        <dbReference type="Rhea" id="RHEA-COMP:10193"/>
        <dbReference type="ChEBI" id="CHEBI:15378"/>
        <dbReference type="ChEBI" id="CHEBI:15636"/>
        <dbReference type="ChEBI" id="CHEBI:57453"/>
        <dbReference type="ChEBI" id="CHEBI:57540"/>
        <dbReference type="ChEBI" id="CHEBI:57945"/>
        <dbReference type="ChEBI" id="CHEBI:65315"/>
        <dbReference type="ChEBI" id="CHEBI:74447"/>
        <dbReference type="EC" id="2.1.1.74"/>
    </reaction>
</comment>
<comment type="caution">
    <text evidence="12">The sequence shown here is derived from an EMBL/GenBank/DDBJ whole genome shotgun (WGS) entry which is preliminary data.</text>
</comment>
<dbReference type="AlphaFoldDB" id="A0A9D1FJU1"/>
<dbReference type="InterPro" id="IPR040131">
    <property type="entry name" value="MnmG_N"/>
</dbReference>
<evidence type="ECO:0000259" key="11">
    <source>
        <dbReference type="Pfam" id="PF01134"/>
    </source>
</evidence>
<feature type="domain" description="MnmG N-terminal" evidence="11">
    <location>
        <begin position="4"/>
        <end position="370"/>
    </location>
</feature>
<keyword evidence="8 10" id="KW-0521">NADP</keyword>
<evidence type="ECO:0000313" key="12">
    <source>
        <dbReference type="EMBL" id="HIS74520.1"/>
    </source>
</evidence>
<evidence type="ECO:0000256" key="10">
    <source>
        <dbReference type="HAMAP-Rule" id="MF_01037"/>
    </source>
</evidence>
<dbReference type="GO" id="GO:0002098">
    <property type="term" value="P:tRNA wobble uridine modification"/>
    <property type="evidence" value="ECO:0007669"/>
    <property type="project" value="TreeGrafter"/>
</dbReference>
<dbReference type="Gene3D" id="3.50.50.60">
    <property type="entry name" value="FAD/NAD(P)-binding domain"/>
    <property type="match status" value="2"/>
</dbReference>
<dbReference type="NCBIfam" id="NF003739">
    <property type="entry name" value="PRK05335.1"/>
    <property type="match status" value="1"/>
</dbReference>
<keyword evidence="5 10" id="KW-0808">Transferase</keyword>
<reference evidence="12" key="1">
    <citation type="submission" date="2020-10" db="EMBL/GenBank/DDBJ databases">
        <authorList>
            <person name="Gilroy R."/>
        </authorList>
    </citation>
    <scope>NUCLEOTIDE SEQUENCE</scope>
    <source>
        <strain evidence="12">CHK152-2871</strain>
    </source>
</reference>
<keyword evidence="2 10" id="KW-0963">Cytoplasm</keyword>
<dbReference type="GO" id="GO:0005829">
    <property type="term" value="C:cytosol"/>
    <property type="evidence" value="ECO:0007669"/>
    <property type="project" value="TreeGrafter"/>
</dbReference>
<comment type="subcellular location">
    <subcellularLocation>
        <location evidence="10">Cytoplasm</location>
    </subcellularLocation>
</comment>
<evidence type="ECO:0000313" key="13">
    <source>
        <dbReference type="Proteomes" id="UP000886865"/>
    </source>
</evidence>
<keyword evidence="3 10" id="KW-0489">Methyltransferase</keyword>
<organism evidence="12 13">
    <name type="scientific">Candidatus Galligastranaerophilus intestinavium</name>
    <dbReference type="NCBI Taxonomy" id="2840836"/>
    <lineage>
        <taxon>Bacteria</taxon>
        <taxon>Candidatus Galligastranaerophilus</taxon>
    </lineage>
</organism>
<dbReference type="PANTHER" id="PTHR11806">
    <property type="entry name" value="GLUCOSE INHIBITED DIVISION PROTEIN A"/>
    <property type="match status" value="1"/>
</dbReference>
<keyword evidence="9 10" id="KW-0520">NAD</keyword>
<dbReference type="InterPro" id="IPR002218">
    <property type="entry name" value="MnmG-rel"/>
</dbReference>
<dbReference type="EC" id="2.1.1.74" evidence="10"/>
<dbReference type="SUPFAM" id="SSF51905">
    <property type="entry name" value="FAD/NAD(P)-binding domain"/>
    <property type="match status" value="1"/>
</dbReference>
<sequence length="444" mass="49907">MLNAIVIGGGLAGSQAAIYLADNNVKVKLYEMRPNKTTGAHTSSDFAEFVCSNSLGAQSVTSASGLLKEEARLLGSKLIEEAYNNRVPSGNSLSIDRWGFSKKITQIIENHPNIEIIREEITQLPKTPTIVATGPLTSDSLCSEIKKLTGEDNFHFFDAVAPIVKKETINFEKAFYASRWDKGNADFINCPLNKDEYENFYNILTTAEKIPLKSFEAKYFEGCMPIEVIASRGFDTLRFGPMKPVGLFDKRTREEHHKNYQFYAVVQLRQDDKQADLYNLVGFQTNLKWGEQKKLINSIPALENAQIVRYGVMHANTFINSPKILNKTLQTKFNPNLFFAGQITGVEGYSESIATGLFAGINMLRHLRGEKLLELEAKCMLGALLEYITFANHKAFQPINSNWGIVEKPQEVEKLKKKSKEEKGALLSNIALEYIKEIRNGYFC</sequence>
<comment type="catalytic activity">
    <reaction evidence="10">
        <text>uridine(54) in tRNA + (6R)-5,10-methylene-5,6,7,8-tetrahydrofolate + NADPH + H(+) = 5-methyluridine(54) in tRNA + (6S)-5,6,7,8-tetrahydrofolate + NADP(+)</text>
        <dbReference type="Rhea" id="RHEA:62372"/>
        <dbReference type="Rhea" id="RHEA-COMP:10167"/>
        <dbReference type="Rhea" id="RHEA-COMP:10193"/>
        <dbReference type="ChEBI" id="CHEBI:15378"/>
        <dbReference type="ChEBI" id="CHEBI:15636"/>
        <dbReference type="ChEBI" id="CHEBI:57453"/>
        <dbReference type="ChEBI" id="CHEBI:57783"/>
        <dbReference type="ChEBI" id="CHEBI:58349"/>
        <dbReference type="ChEBI" id="CHEBI:65315"/>
        <dbReference type="ChEBI" id="CHEBI:74447"/>
        <dbReference type="EC" id="2.1.1.74"/>
    </reaction>
</comment>
<feature type="binding site" evidence="10">
    <location>
        <begin position="8"/>
        <end position="13"/>
    </location>
    <ligand>
        <name>FAD</name>
        <dbReference type="ChEBI" id="CHEBI:57692"/>
    </ligand>
</feature>
<evidence type="ECO:0000256" key="4">
    <source>
        <dbReference type="ARBA" id="ARBA00022630"/>
    </source>
</evidence>
<dbReference type="GO" id="GO:0050660">
    <property type="term" value="F:flavin adenine dinucleotide binding"/>
    <property type="evidence" value="ECO:0007669"/>
    <property type="project" value="UniProtKB-UniRule"/>
</dbReference>
<evidence type="ECO:0000256" key="1">
    <source>
        <dbReference type="ARBA" id="ARBA00001974"/>
    </source>
</evidence>
<evidence type="ECO:0000256" key="6">
    <source>
        <dbReference type="ARBA" id="ARBA00022694"/>
    </source>
</evidence>
<accession>A0A9D1FJU1</accession>
<comment type="similarity">
    <text evidence="10">Belongs to the MnmG family. TrmFO subfamily.</text>
</comment>
<evidence type="ECO:0000256" key="7">
    <source>
        <dbReference type="ARBA" id="ARBA00022827"/>
    </source>
</evidence>
<dbReference type="HAMAP" id="MF_01037">
    <property type="entry name" value="TrmFO"/>
    <property type="match status" value="1"/>
</dbReference>
<reference evidence="12" key="2">
    <citation type="journal article" date="2021" name="PeerJ">
        <title>Extensive microbial diversity within the chicken gut microbiome revealed by metagenomics and culture.</title>
        <authorList>
            <person name="Gilroy R."/>
            <person name="Ravi A."/>
            <person name="Getino M."/>
            <person name="Pursley I."/>
            <person name="Horton D.L."/>
            <person name="Alikhan N.F."/>
            <person name="Baker D."/>
            <person name="Gharbi K."/>
            <person name="Hall N."/>
            <person name="Watson M."/>
            <person name="Adriaenssens E.M."/>
            <person name="Foster-Nyarko E."/>
            <person name="Jarju S."/>
            <person name="Secka A."/>
            <person name="Antonio M."/>
            <person name="Oren A."/>
            <person name="Chaudhuri R.R."/>
            <person name="La Ragione R."/>
            <person name="Hildebrand F."/>
            <person name="Pallen M.J."/>
        </authorList>
    </citation>
    <scope>NUCLEOTIDE SEQUENCE</scope>
    <source>
        <strain evidence="12">CHK152-2871</strain>
    </source>
</reference>
<keyword evidence="4 10" id="KW-0285">Flavoprotein</keyword>
<proteinExistence type="inferred from homology"/>
<dbReference type="InterPro" id="IPR036188">
    <property type="entry name" value="FAD/NAD-bd_sf"/>
</dbReference>
<comment type="cofactor">
    <cofactor evidence="1 10">
        <name>FAD</name>
        <dbReference type="ChEBI" id="CHEBI:57692"/>
    </cofactor>
</comment>
<dbReference type="EMBL" id="DVJQ01000049">
    <property type="protein sequence ID" value="HIS74520.1"/>
    <property type="molecule type" value="Genomic_DNA"/>
</dbReference>
<evidence type="ECO:0000256" key="9">
    <source>
        <dbReference type="ARBA" id="ARBA00023027"/>
    </source>
</evidence>
<dbReference type="GO" id="GO:0047151">
    <property type="term" value="F:tRNA (uracil(54)-C5)-methyltransferase activity, 5,10-methylenetetrahydrofolate-dependent"/>
    <property type="evidence" value="ECO:0007669"/>
    <property type="project" value="UniProtKB-UniRule"/>
</dbReference>
<dbReference type="Pfam" id="PF01134">
    <property type="entry name" value="GIDA"/>
    <property type="match status" value="1"/>
</dbReference>